<evidence type="ECO:0000256" key="6">
    <source>
        <dbReference type="ARBA" id="ARBA00022801"/>
    </source>
</evidence>
<proteinExistence type="inferred from homology"/>
<evidence type="ECO:0000256" key="1">
    <source>
        <dbReference type="ARBA" id="ARBA00004984"/>
    </source>
</evidence>
<sequence length="462" mass="51089">MGSAASRVSPKPKYRVSKNADKPPRGIQVFVGPYVHSVSWTEPLVVQPNGVIGVKDGKIVIVDTIENLDSLKTTHSFGDNDIVRLQEGEFLMPGMIDTHIHAGQYPNAGLNMDLPLLEWLDKYTFPLEAKYKDTKFAELVYRKLVEKTISSGTTTASYFTTLHIPSSEIMADLVEAYGQRALIGKVCMDCFSPEYYVETTEESLSGTTEFVKKILDRKNPLVLPTITPRFALTCSENLLKGLGEIAKEHDVHIQTHLCESLPEIERAMELFPQYKNYADIYAQTGLLTSKAIMAHCVHLTDEEIEILKENNTAVSHCPTSNICLLSGLCPIKKIRNAGVKVGLGTDVAGGYTPSILEAMRHAIMTAKTLGIEGKETEPLTYREALYFATLGGAEALALDQEIGNFQVGKAFDALVINLQHDLSPVDTFPEQEICDLIQKFIMLGDERNIIKVFVSGQIVKSF</sequence>
<feature type="domain" description="Amidohydrolase-related" evidence="10">
    <location>
        <begin position="90"/>
        <end position="459"/>
    </location>
</feature>
<comment type="similarity">
    <text evidence="2 8">Belongs to the metallo-dependent hydrolases superfamily. ATZ/TRZ family.</text>
</comment>
<comment type="caution">
    <text evidence="11">The sequence shown here is derived from an EMBL/GenBank/DDBJ whole genome shotgun (WGS) entry which is preliminary data.</text>
</comment>
<evidence type="ECO:0000256" key="4">
    <source>
        <dbReference type="ARBA" id="ARBA00014514"/>
    </source>
</evidence>
<evidence type="ECO:0000256" key="3">
    <source>
        <dbReference type="ARBA" id="ARBA00012781"/>
    </source>
</evidence>
<dbReference type="EC" id="3.5.4.3" evidence="3 8"/>
<dbReference type="Gene3D" id="2.30.40.10">
    <property type="entry name" value="Urease, subunit C, domain 1"/>
    <property type="match status" value="1"/>
</dbReference>
<keyword evidence="12" id="KW-1185">Reference proteome</keyword>
<accession>A0ABP1S2E0</accession>
<evidence type="ECO:0000313" key="12">
    <source>
        <dbReference type="Proteomes" id="UP001642540"/>
    </source>
</evidence>
<name>A0ABP1S2E0_9HEXA</name>
<feature type="region of interest" description="Disordered" evidence="9">
    <location>
        <begin position="1"/>
        <end position="20"/>
    </location>
</feature>
<gene>
    <name evidence="11" type="ORF">ODALV1_LOCUS28960</name>
</gene>
<dbReference type="InterPro" id="IPR006680">
    <property type="entry name" value="Amidohydro-rel"/>
</dbReference>
<evidence type="ECO:0000256" key="7">
    <source>
        <dbReference type="ARBA" id="ARBA00022833"/>
    </source>
</evidence>
<evidence type="ECO:0000256" key="8">
    <source>
        <dbReference type="RuleBase" id="RU366009"/>
    </source>
</evidence>
<dbReference type="Proteomes" id="UP001642540">
    <property type="component" value="Unassembled WGS sequence"/>
</dbReference>
<dbReference type="NCBIfam" id="TIGR02967">
    <property type="entry name" value="guan_deamin"/>
    <property type="match status" value="1"/>
</dbReference>
<keyword evidence="6 8" id="KW-0378">Hydrolase</keyword>
<dbReference type="EMBL" id="CAXLJM020000148">
    <property type="protein sequence ID" value="CAL8142158.1"/>
    <property type="molecule type" value="Genomic_DNA"/>
</dbReference>
<evidence type="ECO:0000256" key="2">
    <source>
        <dbReference type="ARBA" id="ARBA00006745"/>
    </source>
</evidence>
<dbReference type="Pfam" id="PF01979">
    <property type="entry name" value="Amidohydro_1"/>
    <property type="match status" value="1"/>
</dbReference>
<dbReference type="PANTHER" id="PTHR11271">
    <property type="entry name" value="GUANINE DEAMINASE"/>
    <property type="match status" value="1"/>
</dbReference>
<comment type="pathway">
    <text evidence="1 8">Purine metabolism; guanine degradation; xanthine from guanine: step 1/1.</text>
</comment>
<reference evidence="11 12" key="1">
    <citation type="submission" date="2024-08" db="EMBL/GenBank/DDBJ databases">
        <authorList>
            <person name="Cucini C."/>
            <person name="Frati F."/>
        </authorList>
    </citation>
    <scope>NUCLEOTIDE SEQUENCE [LARGE SCALE GENOMIC DNA]</scope>
</reference>
<comment type="function">
    <text evidence="8">Catalyzes the hydrolytic deamination of guanine, producing xanthine and ammonia.</text>
</comment>
<organism evidence="11 12">
    <name type="scientific">Orchesella dallaii</name>
    <dbReference type="NCBI Taxonomy" id="48710"/>
    <lineage>
        <taxon>Eukaryota</taxon>
        <taxon>Metazoa</taxon>
        <taxon>Ecdysozoa</taxon>
        <taxon>Arthropoda</taxon>
        <taxon>Hexapoda</taxon>
        <taxon>Collembola</taxon>
        <taxon>Entomobryomorpha</taxon>
        <taxon>Entomobryoidea</taxon>
        <taxon>Orchesellidae</taxon>
        <taxon>Orchesellinae</taxon>
        <taxon>Orchesella</taxon>
    </lineage>
</organism>
<dbReference type="InterPro" id="IPR032466">
    <property type="entry name" value="Metal_Hydrolase"/>
</dbReference>
<dbReference type="PANTHER" id="PTHR11271:SF6">
    <property type="entry name" value="GUANINE DEAMINASE"/>
    <property type="match status" value="1"/>
</dbReference>
<dbReference type="InterPro" id="IPR011059">
    <property type="entry name" value="Metal-dep_hydrolase_composite"/>
</dbReference>
<comment type="cofactor">
    <cofactor evidence="8">
        <name>Zn(2+)</name>
        <dbReference type="ChEBI" id="CHEBI:29105"/>
    </cofactor>
    <text evidence="8">Binds 1 zinc ion per subunit.</text>
</comment>
<keyword evidence="7 8" id="KW-0862">Zinc</keyword>
<evidence type="ECO:0000256" key="9">
    <source>
        <dbReference type="SAM" id="MobiDB-lite"/>
    </source>
</evidence>
<comment type="catalytic activity">
    <reaction evidence="8">
        <text>guanine + H2O + H(+) = xanthine + NH4(+)</text>
        <dbReference type="Rhea" id="RHEA:14665"/>
        <dbReference type="ChEBI" id="CHEBI:15377"/>
        <dbReference type="ChEBI" id="CHEBI:15378"/>
        <dbReference type="ChEBI" id="CHEBI:16235"/>
        <dbReference type="ChEBI" id="CHEBI:17712"/>
        <dbReference type="ChEBI" id="CHEBI:28938"/>
        <dbReference type="EC" id="3.5.4.3"/>
    </reaction>
</comment>
<dbReference type="InterPro" id="IPR014311">
    <property type="entry name" value="Guanine_deaminase"/>
</dbReference>
<evidence type="ECO:0000256" key="5">
    <source>
        <dbReference type="ARBA" id="ARBA00022723"/>
    </source>
</evidence>
<protein>
    <recommendedName>
        <fullName evidence="4 8">Guanine deaminase</fullName>
        <shortName evidence="8">Guanase</shortName>
        <ecNumber evidence="3 8">3.5.4.3</ecNumber>
    </recommendedName>
    <alternativeName>
        <fullName evidence="8">Guanine aminohydrolase</fullName>
    </alternativeName>
</protein>
<dbReference type="InterPro" id="IPR051607">
    <property type="entry name" value="Metallo-dep_hydrolases"/>
</dbReference>
<keyword evidence="5 8" id="KW-0479">Metal-binding</keyword>
<dbReference type="Gene3D" id="3.20.20.140">
    <property type="entry name" value="Metal-dependent hydrolases"/>
    <property type="match status" value="1"/>
</dbReference>
<evidence type="ECO:0000313" key="11">
    <source>
        <dbReference type="EMBL" id="CAL8142158.1"/>
    </source>
</evidence>
<evidence type="ECO:0000259" key="10">
    <source>
        <dbReference type="Pfam" id="PF01979"/>
    </source>
</evidence>
<dbReference type="SUPFAM" id="SSF51556">
    <property type="entry name" value="Metallo-dependent hydrolases"/>
    <property type="match status" value="1"/>
</dbReference>